<sequence length="195" mass="19272">MFAKLTALALALPLVSALTLNTPIGVTTGGEVTITWTASTTDPTSFTLELVNTVFHNTFAIANTVQTSLGTITIQLPQVPVGDGYTLEAVANNNVNQIYAQSGDFSVGAQTTATSTVTSTTSVASGSTTRTGTISAVSTTTAPASSGTATSSSTSASVTPSSFSNGAVSPFKFGLGVGPAAAVVLSAVAGAVMVL</sequence>
<feature type="region of interest" description="Disordered" evidence="2">
    <location>
        <begin position="134"/>
        <end position="159"/>
    </location>
</feature>
<feature type="chain" id="PRO_5002207899" description="Yeast cell wall synthesis Kre9/Knh1-like N-terminal domain-containing protein" evidence="3">
    <location>
        <begin position="18"/>
        <end position="195"/>
    </location>
</feature>
<evidence type="ECO:0000313" key="5">
    <source>
        <dbReference type="EMBL" id="KIK81717.1"/>
    </source>
</evidence>
<dbReference type="Pfam" id="PF10342">
    <property type="entry name" value="Kre9_KNH"/>
    <property type="match status" value="1"/>
</dbReference>
<dbReference type="OrthoDB" id="5420143at2759"/>
<dbReference type="HOGENOM" id="CLU_107694_0_0_1"/>
<keyword evidence="1 3" id="KW-0732">Signal</keyword>
<dbReference type="AlphaFoldDB" id="A0A0D0CG44"/>
<evidence type="ECO:0000259" key="4">
    <source>
        <dbReference type="Pfam" id="PF10342"/>
    </source>
</evidence>
<reference evidence="6" key="2">
    <citation type="submission" date="2015-01" db="EMBL/GenBank/DDBJ databases">
        <title>Evolutionary Origins and Diversification of the Mycorrhizal Mutualists.</title>
        <authorList>
            <consortium name="DOE Joint Genome Institute"/>
            <consortium name="Mycorrhizal Genomics Consortium"/>
            <person name="Kohler A."/>
            <person name="Kuo A."/>
            <person name="Nagy L.G."/>
            <person name="Floudas D."/>
            <person name="Copeland A."/>
            <person name="Barry K.W."/>
            <person name="Cichocki N."/>
            <person name="Veneault-Fourrey C."/>
            <person name="LaButti K."/>
            <person name="Lindquist E.A."/>
            <person name="Lipzen A."/>
            <person name="Lundell T."/>
            <person name="Morin E."/>
            <person name="Murat C."/>
            <person name="Riley R."/>
            <person name="Ohm R."/>
            <person name="Sun H."/>
            <person name="Tunlid A."/>
            <person name="Henrissat B."/>
            <person name="Grigoriev I.V."/>
            <person name="Hibbett D.S."/>
            <person name="Martin F."/>
        </authorList>
    </citation>
    <scope>NUCLEOTIDE SEQUENCE [LARGE SCALE GENOMIC DNA]</scope>
    <source>
        <strain evidence="6">Ve08.2h10</strain>
    </source>
</reference>
<dbReference type="PANTHER" id="PTHR35185:SF1">
    <property type="entry name" value="UPF0619 GPI-ANCHORED MEMBRANE PROTEIN C1322.10"/>
    <property type="match status" value="1"/>
</dbReference>
<feature type="domain" description="Yeast cell wall synthesis Kre9/Knh1-like N-terminal" evidence="4">
    <location>
        <begin position="26"/>
        <end position="107"/>
    </location>
</feature>
<organism evidence="5 6">
    <name type="scientific">Paxillus rubicundulus Ve08.2h10</name>
    <dbReference type="NCBI Taxonomy" id="930991"/>
    <lineage>
        <taxon>Eukaryota</taxon>
        <taxon>Fungi</taxon>
        <taxon>Dikarya</taxon>
        <taxon>Basidiomycota</taxon>
        <taxon>Agaricomycotina</taxon>
        <taxon>Agaricomycetes</taxon>
        <taxon>Agaricomycetidae</taxon>
        <taxon>Boletales</taxon>
        <taxon>Paxilineae</taxon>
        <taxon>Paxillaceae</taxon>
        <taxon>Paxillus</taxon>
    </lineage>
</organism>
<dbReference type="InterPro" id="IPR052479">
    <property type="entry name" value="GPI-anchor_Adhesion_Reg"/>
</dbReference>
<reference evidence="5 6" key="1">
    <citation type="submission" date="2014-04" db="EMBL/GenBank/DDBJ databases">
        <authorList>
            <consortium name="DOE Joint Genome Institute"/>
            <person name="Kuo A."/>
            <person name="Kohler A."/>
            <person name="Jargeat P."/>
            <person name="Nagy L.G."/>
            <person name="Floudas D."/>
            <person name="Copeland A."/>
            <person name="Barry K.W."/>
            <person name="Cichocki N."/>
            <person name="Veneault-Fourrey C."/>
            <person name="LaButti K."/>
            <person name="Lindquist E.A."/>
            <person name="Lipzen A."/>
            <person name="Lundell T."/>
            <person name="Morin E."/>
            <person name="Murat C."/>
            <person name="Sun H."/>
            <person name="Tunlid A."/>
            <person name="Henrissat B."/>
            <person name="Grigoriev I.V."/>
            <person name="Hibbett D.S."/>
            <person name="Martin F."/>
            <person name="Nordberg H.P."/>
            <person name="Cantor M.N."/>
            <person name="Hua S.X."/>
        </authorList>
    </citation>
    <scope>NUCLEOTIDE SEQUENCE [LARGE SCALE GENOMIC DNA]</scope>
    <source>
        <strain evidence="5 6">Ve08.2h10</strain>
    </source>
</reference>
<evidence type="ECO:0000256" key="2">
    <source>
        <dbReference type="SAM" id="MobiDB-lite"/>
    </source>
</evidence>
<evidence type="ECO:0000256" key="3">
    <source>
        <dbReference type="SAM" id="SignalP"/>
    </source>
</evidence>
<feature type="signal peptide" evidence="3">
    <location>
        <begin position="1"/>
        <end position="17"/>
    </location>
</feature>
<accession>A0A0D0CG44</accession>
<keyword evidence="6" id="KW-1185">Reference proteome</keyword>
<name>A0A0D0CG44_9AGAM</name>
<dbReference type="EMBL" id="KN825742">
    <property type="protein sequence ID" value="KIK81717.1"/>
    <property type="molecule type" value="Genomic_DNA"/>
</dbReference>
<evidence type="ECO:0000256" key="1">
    <source>
        <dbReference type="ARBA" id="ARBA00022729"/>
    </source>
</evidence>
<protein>
    <recommendedName>
        <fullName evidence="4">Yeast cell wall synthesis Kre9/Knh1-like N-terminal domain-containing protein</fullName>
    </recommendedName>
</protein>
<evidence type="ECO:0000313" key="6">
    <source>
        <dbReference type="Proteomes" id="UP000054538"/>
    </source>
</evidence>
<dbReference type="Proteomes" id="UP000054538">
    <property type="component" value="Unassembled WGS sequence"/>
</dbReference>
<dbReference type="PANTHER" id="PTHR35185">
    <property type="entry name" value="SERINE/THREONINE-RICH PROTEIN ADG2-RELATED"/>
    <property type="match status" value="1"/>
</dbReference>
<dbReference type="InterPro" id="IPR018466">
    <property type="entry name" value="Kre9/Knh1-like_N"/>
</dbReference>
<proteinExistence type="predicted"/>
<gene>
    <name evidence="5" type="ORF">PAXRUDRAFT_832661</name>
</gene>
<dbReference type="InParanoid" id="A0A0D0CG44"/>